<dbReference type="PANTHER" id="PTHR21060">
    <property type="entry name" value="ACETATE KINASE"/>
    <property type="match status" value="1"/>
</dbReference>
<dbReference type="CDD" id="cd24010">
    <property type="entry name" value="ASKHA_NBD_AcK_PK"/>
    <property type="match status" value="1"/>
</dbReference>
<comment type="function">
    <text evidence="6">Catalyzes the formation of acetyl phosphate from acetate and ATP. Can also catalyze the reverse reaction.</text>
</comment>
<feature type="binding site" evidence="6">
    <location>
        <begin position="285"/>
        <end position="287"/>
    </location>
    <ligand>
        <name>ATP</name>
        <dbReference type="ChEBI" id="CHEBI:30616"/>
    </ligand>
</feature>
<gene>
    <name evidence="6" type="primary">ackA</name>
    <name evidence="8" type="ORF">ATZ36_06455</name>
</gene>
<dbReference type="PROSITE" id="PS01076">
    <property type="entry name" value="ACETATE_KINASE_2"/>
    <property type="match status" value="1"/>
</dbReference>
<feature type="binding site" evidence="6">
    <location>
        <position position="91"/>
    </location>
    <ligand>
        <name>substrate</name>
    </ligand>
</feature>
<comment type="subcellular location">
    <subcellularLocation>
        <location evidence="6">Cytoplasm</location>
    </subcellularLocation>
</comment>
<dbReference type="PROSITE" id="PS01075">
    <property type="entry name" value="ACETATE_KINASE_1"/>
    <property type="match status" value="1"/>
</dbReference>
<dbReference type="GO" id="GO:0005737">
    <property type="term" value="C:cytoplasm"/>
    <property type="evidence" value="ECO:0007669"/>
    <property type="project" value="UniProtKB-SubCell"/>
</dbReference>
<evidence type="ECO:0000256" key="1">
    <source>
        <dbReference type="ARBA" id="ARBA00008748"/>
    </source>
</evidence>
<comment type="similarity">
    <text evidence="1 6 7">Belongs to the acetokinase family.</text>
</comment>
<evidence type="ECO:0000256" key="7">
    <source>
        <dbReference type="RuleBase" id="RU003835"/>
    </source>
</evidence>
<protein>
    <recommendedName>
        <fullName evidence="6">Acetate kinase</fullName>
        <ecNumber evidence="6">2.7.2.1</ecNumber>
    </recommendedName>
    <alternativeName>
        <fullName evidence="6">Acetokinase</fullName>
    </alternativeName>
</protein>
<keyword evidence="5 6" id="KW-0067">ATP-binding</keyword>
<dbReference type="AlphaFoldDB" id="A0A1E5IHR2"/>
<keyword evidence="6" id="KW-0963">Cytoplasm</keyword>
<feature type="binding site" evidence="6">
    <location>
        <begin position="333"/>
        <end position="337"/>
    </location>
    <ligand>
        <name>ATP</name>
        <dbReference type="ChEBI" id="CHEBI:30616"/>
    </ligand>
</feature>
<accession>A0A1E5IHR2</accession>
<dbReference type="NCBIfam" id="TIGR00016">
    <property type="entry name" value="ackA"/>
    <property type="match status" value="1"/>
</dbReference>
<feature type="site" description="Transition state stabilizer" evidence="6">
    <location>
        <position position="180"/>
    </location>
</feature>
<evidence type="ECO:0000256" key="4">
    <source>
        <dbReference type="ARBA" id="ARBA00022777"/>
    </source>
</evidence>
<evidence type="ECO:0000256" key="5">
    <source>
        <dbReference type="ARBA" id="ARBA00022840"/>
    </source>
</evidence>
<dbReference type="GO" id="GO:0006083">
    <property type="term" value="P:acetate metabolic process"/>
    <property type="evidence" value="ECO:0007669"/>
    <property type="project" value="TreeGrafter"/>
</dbReference>
<dbReference type="Proteomes" id="UP000095237">
    <property type="component" value="Unassembled WGS sequence"/>
</dbReference>
<feature type="binding site" evidence="6">
    <location>
        <position position="7"/>
    </location>
    <ligand>
        <name>Mg(2+)</name>
        <dbReference type="ChEBI" id="CHEBI:18420"/>
    </ligand>
</feature>
<keyword evidence="9" id="KW-1185">Reference proteome</keyword>
<dbReference type="Pfam" id="PF00871">
    <property type="entry name" value="Acetate_kinase"/>
    <property type="match status" value="1"/>
</dbReference>
<dbReference type="EC" id="2.7.2.1" evidence="6"/>
<dbReference type="Gene3D" id="3.30.420.40">
    <property type="match status" value="2"/>
</dbReference>
<name>A0A1E5IHR2_ENDTX</name>
<feature type="binding site" evidence="6">
    <location>
        <position position="14"/>
    </location>
    <ligand>
        <name>ATP</name>
        <dbReference type="ChEBI" id="CHEBI:30616"/>
    </ligand>
</feature>
<comment type="cofactor">
    <cofactor evidence="6">
        <name>Mg(2+)</name>
        <dbReference type="ChEBI" id="CHEBI:18420"/>
    </cofactor>
    <cofactor evidence="6">
        <name>Mn(2+)</name>
        <dbReference type="ChEBI" id="CHEBI:29035"/>
    </cofactor>
    <text evidence="6">Mg(2+). Can also accept Mn(2+).</text>
</comment>
<comment type="caution">
    <text evidence="8">The sequence shown here is derived from an EMBL/GenBank/DDBJ whole genome shotgun (WGS) entry which is preliminary data.</text>
</comment>
<dbReference type="GO" id="GO:0005524">
    <property type="term" value="F:ATP binding"/>
    <property type="evidence" value="ECO:0007669"/>
    <property type="project" value="UniProtKB-KW"/>
</dbReference>
<evidence type="ECO:0000256" key="2">
    <source>
        <dbReference type="ARBA" id="ARBA00022679"/>
    </source>
</evidence>
<dbReference type="GO" id="GO:0006085">
    <property type="term" value="P:acetyl-CoA biosynthetic process"/>
    <property type="evidence" value="ECO:0007669"/>
    <property type="project" value="UniProtKB-UniRule"/>
</dbReference>
<evidence type="ECO:0000313" key="8">
    <source>
        <dbReference type="EMBL" id="OEG70032.1"/>
    </source>
</evidence>
<evidence type="ECO:0000256" key="6">
    <source>
        <dbReference type="HAMAP-Rule" id="MF_00020"/>
    </source>
</evidence>
<dbReference type="PANTHER" id="PTHR21060:SF15">
    <property type="entry name" value="ACETATE KINASE-RELATED"/>
    <property type="match status" value="1"/>
</dbReference>
<feature type="binding site" evidence="6">
    <location>
        <begin position="208"/>
        <end position="212"/>
    </location>
    <ligand>
        <name>ATP</name>
        <dbReference type="ChEBI" id="CHEBI:30616"/>
    </ligand>
</feature>
<dbReference type="InterPro" id="IPR000890">
    <property type="entry name" value="Aliphatic_acid_kin_short-chain"/>
</dbReference>
<dbReference type="InterPro" id="IPR004372">
    <property type="entry name" value="Ac/propionate_kinase"/>
</dbReference>
<reference evidence="8 9" key="1">
    <citation type="submission" date="2015-11" db="EMBL/GenBank/DDBJ databases">
        <title>Evidence for parallel genomic evolution in an endosymbiosis of termite gut flagellates.</title>
        <authorList>
            <person name="Zheng H."/>
        </authorList>
    </citation>
    <scope>NUCLEOTIDE SEQUENCE [LARGE SCALE GENOMIC DNA]</scope>
    <source>
        <strain evidence="8 9">CET450</strain>
    </source>
</reference>
<comment type="pathway">
    <text evidence="6">Metabolic intermediate biosynthesis; acetyl-CoA biosynthesis; acetyl-CoA from acetate: step 1/2.</text>
</comment>
<evidence type="ECO:0000256" key="3">
    <source>
        <dbReference type="ARBA" id="ARBA00022741"/>
    </source>
</evidence>
<keyword evidence="4 6" id="KW-0418">Kinase</keyword>
<dbReference type="InterPro" id="IPR043129">
    <property type="entry name" value="ATPase_NBD"/>
</dbReference>
<comment type="subunit">
    <text evidence="6">Homodimer.</text>
</comment>
<dbReference type="GO" id="GO:0000287">
    <property type="term" value="F:magnesium ion binding"/>
    <property type="evidence" value="ECO:0007669"/>
    <property type="project" value="UniProtKB-UniRule"/>
</dbReference>
<dbReference type="InterPro" id="IPR023865">
    <property type="entry name" value="Aliphatic_acid_kinase_CS"/>
</dbReference>
<keyword evidence="2 6" id="KW-0808">Transferase</keyword>
<feature type="site" description="Transition state stabilizer" evidence="6">
    <location>
        <position position="241"/>
    </location>
</feature>
<evidence type="ECO:0000313" key="9">
    <source>
        <dbReference type="Proteomes" id="UP000095237"/>
    </source>
</evidence>
<dbReference type="PRINTS" id="PR00471">
    <property type="entry name" value="ACETATEKNASE"/>
</dbReference>
<keyword evidence="3 6" id="KW-0547">Nucleotide-binding</keyword>
<keyword evidence="6" id="KW-0479">Metal-binding</keyword>
<dbReference type="SUPFAM" id="SSF53067">
    <property type="entry name" value="Actin-like ATPase domain"/>
    <property type="match status" value="2"/>
</dbReference>
<dbReference type="PIRSF" id="PIRSF000722">
    <property type="entry name" value="Acetate_prop_kin"/>
    <property type="match status" value="1"/>
</dbReference>
<dbReference type="EMBL" id="LNVX01000491">
    <property type="protein sequence ID" value="OEG70032.1"/>
    <property type="molecule type" value="Genomic_DNA"/>
</dbReference>
<feature type="binding site" evidence="6">
    <location>
        <position position="387"/>
    </location>
    <ligand>
        <name>Mg(2+)</name>
        <dbReference type="ChEBI" id="CHEBI:18420"/>
    </ligand>
</feature>
<feature type="active site" description="Proton donor/acceptor" evidence="6">
    <location>
        <position position="148"/>
    </location>
</feature>
<proteinExistence type="inferred from homology"/>
<dbReference type="HAMAP" id="MF_00020">
    <property type="entry name" value="Acetate_kinase"/>
    <property type="match status" value="1"/>
</dbReference>
<comment type="catalytic activity">
    <reaction evidence="6">
        <text>acetate + ATP = acetyl phosphate + ADP</text>
        <dbReference type="Rhea" id="RHEA:11352"/>
        <dbReference type="ChEBI" id="CHEBI:22191"/>
        <dbReference type="ChEBI" id="CHEBI:30089"/>
        <dbReference type="ChEBI" id="CHEBI:30616"/>
        <dbReference type="ChEBI" id="CHEBI:456216"/>
        <dbReference type="EC" id="2.7.2.1"/>
    </reaction>
</comment>
<sequence>MKVLVVNCGSSSVKYTLFEMENEKKIAWGIVECIGLPKSYYKRQTAVTEEKKNSVKVTSHTKAVELIINDLLDKEIGSIANINEIDVIGHRIVHGGDRFSRSILVTKEVKKGLKECFSIAPLHTPAHYAGILAVEKMLPGIPSVLVFDTAFHQTMPDYAYMYALPYEYYEKYHIRKYGFHGTSHNYVSQRAAAMLEKPLNELKLITAHLGNGSSITAIEKGKVVDTSMGFTPLQGVVMGTRCGDIDSAIIAYIIKIHPKYRNSEALNALMNKESGLLGISGISGDMRSIVKAAVESNKKAILAFEMLCYSIKKYISSYYGILNGIDGLVFTAGIGENSPMVREKICVNLHALGIKIDTKKNKEHSIKERFVSTADSKVKIMIIPTDEELMIARESKVCLHASINSVSQT</sequence>
<keyword evidence="6" id="KW-0460">Magnesium</keyword>
<dbReference type="UniPathway" id="UPA00340">
    <property type="reaction ID" value="UER00458"/>
</dbReference>
<dbReference type="GO" id="GO:0008776">
    <property type="term" value="F:acetate kinase activity"/>
    <property type="evidence" value="ECO:0007669"/>
    <property type="project" value="UniProtKB-UniRule"/>
</dbReference>
<organism evidence="8 9">
    <name type="scientific">Endomicrobium trichonymphae</name>
    <dbReference type="NCBI Taxonomy" id="1408204"/>
    <lineage>
        <taxon>Bacteria</taxon>
        <taxon>Pseudomonadati</taxon>
        <taxon>Elusimicrobiota</taxon>
        <taxon>Endomicrobiia</taxon>
        <taxon>Endomicrobiales</taxon>
        <taxon>Endomicrobiaceae</taxon>
        <taxon>Candidatus Endomicrobiellum</taxon>
    </lineage>
</organism>